<dbReference type="SUPFAM" id="SSF48452">
    <property type="entry name" value="TPR-like"/>
    <property type="match status" value="1"/>
</dbReference>
<dbReference type="GO" id="GO:0006620">
    <property type="term" value="P:post-translational protein targeting to endoplasmic reticulum membrane"/>
    <property type="evidence" value="ECO:0007669"/>
    <property type="project" value="TreeGrafter"/>
</dbReference>
<dbReference type="PANTHER" id="PTHR45831:SF2">
    <property type="entry name" value="LD24721P"/>
    <property type="match status" value="1"/>
</dbReference>
<keyword evidence="1" id="KW-0677">Repeat</keyword>
<dbReference type="Gene3D" id="1.25.40.10">
    <property type="entry name" value="Tetratricopeptide repeat domain"/>
    <property type="match status" value="1"/>
</dbReference>
<keyword evidence="4" id="KW-1185">Reference proteome</keyword>
<evidence type="ECO:0000313" key="3">
    <source>
        <dbReference type="EMBL" id="CAH7667529.1"/>
    </source>
</evidence>
<dbReference type="AlphaFoldDB" id="A0AAV0AGR5"/>
<dbReference type="GO" id="GO:0060090">
    <property type="term" value="F:molecular adaptor activity"/>
    <property type="evidence" value="ECO:0007669"/>
    <property type="project" value="TreeGrafter"/>
</dbReference>
<dbReference type="InterPro" id="IPR047150">
    <property type="entry name" value="SGT"/>
</dbReference>
<sequence>EADELKYDENFLLSQKEFSEAIEKYTKAIQLVLTNPVYYSNQSAAQSQLGAHDKAIKEAMKALEVDLGFIKAHSRLGHGYFCPGKYEKVLEVFLTCLLIN</sequence>
<protein>
    <submittedName>
        <fullName evidence="3">Uncharacterized protein</fullName>
    </submittedName>
</protein>
<comment type="caution">
    <text evidence="3">The sequence shown here is derived from an EMBL/GenBank/DDBJ whole genome shotgun (WGS) entry which is preliminary data.</text>
</comment>
<name>A0AAV0AGR5_PHAPC</name>
<feature type="non-terminal residue" evidence="3">
    <location>
        <position position="1"/>
    </location>
</feature>
<evidence type="ECO:0000256" key="2">
    <source>
        <dbReference type="ARBA" id="ARBA00022803"/>
    </source>
</evidence>
<dbReference type="PANTHER" id="PTHR45831">
    <property type="entry name" value="LD24721P"/>
    <property type="match status" value="1"/>
</dbReference>
<reference evidence="3" key="1">
    <citation type="submission" date="2022-06" db="EMBL/GenBank/DDBJ databases">
        <authorList>
            <consortium name="SYNGENTA / RWTH Aachen University"/>
        </authorList>
    </citation>
    <scope>NUCLEOTIDE SEQUENCE</scope>
</reference>
<accession>A0AAV0AGR5</accession>
<keyword evidence="2" id="KW-0802">TPR repeat</keyword>
<proteinExistence type="predicted"/>
<dbReference type="GO" id="GO:0072380">
    <property type="term" value="C:TRC complex"/>
    <property type="evidence" value="ECO:0007669"/>
    <property type="project" value="TreeGrafter"/>
</dbReference>
<gene>
    <name evidence="3" type="ORF">PPACK8108_LOCUS1932</name>
</gene>
<evidence type="ECO:0000313" key="4">
    <source>
        <dbReference type="Proteomes" id="UP001153365"/>
    </source>
</evidence>
<dbReference type="EMBL" id="CALTRL010000332">
    <property type="protein sequence ID" value="CAH7667529.1"/>
    <property type="molecule type" value="Genomic_DNA"/>
</dbReference>
<evidence type="ECO:0000256" key="1">
    <source>
        <dbReference type="ARBA" id="ARBA00022737"/>
    </source>
</evidence>
<dbReference type="GO" id="GO:0016020">
    <property type="term" value="C:membrane"/>
    <property type="evidence" value="ECO:0007669"/>
    <property type="project" value="TreeGrafter"/>
</dbReference>
<dbReference type="Proteomes" id="UP001153365">
    <property type="component" value="Unassembled WGS sequence"/>
</dbReference>
<organism evidence="3 4">
    <name type="scientific">Phakopsora pachyrhizi</name>
    <name type="common">Asian soybean rust disease fungus</name>
    <dbReference type="NCBI Taxonomy" id="170000"/>
    <lineage>
        <taxon>Eukaryota</taxon>
        <taxon>Fungi</taxon>
        <taxon>Dikarya</taxon>
        <taxon>Basidiomycota</taxon>
        <taxon>Pucciniomycotina</taxon>
        <taxon>Pucciniomycetes</taxon>
        <taxon>Pucciniales</taxon>
        <taxon>Phakopsoraceae</taxon>
        <taxon>Phakopsora</taxon>
    </lineage>
</organism>
<dbReference type="InterPro" id="IPR011990">
    <property type="entry name" value="TPR-like_helical_dom_sf"/>
</dbReference>